<dbReference type="AlphaFoldDB" id="A0A0C3AVS9"/>
<dbReference type="InterPro" id="IPR000073">
    <property type="entry name" value="AB_hydrolase_1"/>
</dbReference>
<dbReference type="HOGENOM" id="CLU_020336_7_1_1"/>
<name>A0A0C3AVS9_PILCF</name>
<dbReference type="STRING" id="765440.A0A0C3AVS9"/>
<dbReference type="InterPro" id="IPR000639">
    <property type="entry name" value="Epox_hydrolase-like"/>
</dbReference>
<dbReference type="InterPro" id="IPR029058">
    <property type="entry name" value="AB_hydrolase_fold"/>
</dbReference>
<dbReference type="PRINTS" id="PR00412">
    <property type="entry name" value="EPOXHYDRLASE"/>
</dbReference>
<evidence type="ECO:0000313" key="4">
    <source>
        <dbReference type="EMBL" id="KIM78093.1"/>
    </source>
</evidence>
<dbReference type="EMBL" id="KN833019">
    <property type="protein sequence ID" value="KIM78093.1"/>
    <property type="molecule type" value="Genomic_DNA"/>
</dbReference>
<dbReference type="SUPFAM" id="SSF53474">
    <property type="entry name" value="alpha/beta-Hydrolases"/>
    <property type="match status" value="1"/>
</dbReference>
<reference evidence="4 5" key="1">
    <citation type="submission" date="2014-04" db="EMBL/GenBank/DDBJ databases">
        <authorList>
            <consortium name="DOE Joint Genome Institute"/>
            <person name="Kuo A."/>
            <person name="Tarkka M."/>
            <person name="Buscot F."/>
            <person name="Kohler A."/>
            <person name="Nagy L.G."/>
            <person name="Floudas D."/>
            <person name="Copeland A."/>
            <person name="Barry K.W."/>
            <person name="Cichocki N."/>
            <person name="Veneault-Fourrey C."/>
            <person name="LaButti K."/>
            <person name="Lindquist E.A."/>
            <person name="Lipzen A."/>
            <person name="Lundell T."/>
            <person name="Morin E."/>
            <person name="Murat C."/>
            <person name="Sun H."/>
            <person name="Tunlid A."/>
            <person name="Henrissat B."/>
            <person name="Grigoriev I.V."/>
            <person name="Hibbett D.S."/>
            <person name="Martin F."/>
            <person name="Nordberg H.P."/>
            <person name="Cantor M.N."/>
            <person name="Hua S.X."/>
        </authorList>
    </citation>
    <scope>NUCLEOTIDE SEQUENCE [LARGE SCALE GENOMIC DNA]</scope>
    <source>
        <strain evidence="4 5">F 1598</strain>
    </source>
</reference>
<keyword evidence="5" id="KW-1185">Reference proteome</keyword>
<organism evidence="4 5">
    <name type="scientific">Piloderma croceum (strain F 1598)</name>
    <dbReference type="NCBI Taxonomy" id="765440"/>
    <lineage>
        <taxon>Eukaryota</taxon>
        <taxon>Fungi</taxon>
        <taxon>Dikarya</taxon>
        <taxon>Basidiomycota</taxon>
        <taxon>Agaricomycotina</taxon>
        <taxon>Agaricomycetes</taxon>
        <taxon>Agaricomycetidae</taxon>
        <taxon>Atheliales</taxon>
        <taxon>Atheliaceae</taxon>
        <taxon>Piloderma</taxon>
    </lineage>
</organism>
<comment type="similarity">
    <text evidence="2">Belongs to the AB hydrolase superfamily. Epoxide hydrolase family.</text>
</comment>
<accession>A0A0C3AVS9</accession>
<dbReference type="Gene3D" id="3.40.50.1820">
    <property type="entry name" value="alpha/beta hydrolase"/>
    <property type="match status" value="1"/>
</dbReference>
<dbReference type="GO" id="GO:0016787">
    <property type="term" value="F:hydrolase activity"/>
    <property type="evidence" value="ECO:0007669"/>
    <property type="project" value="UniProtKB-KW"/>
</dbReference>
<evidence type="ECO:0000313" key="5">
    <source>
        <dbReference type="Proteomes" id="UP000054166"/>
    </source>
</evidence>
<dbReference type="Proteomes" id="UP000054166">
    <property type="component" value="Unassembled WGS sequence"/>
</dbReference>
<sequence length="319" mass="35960">MPFTKFTSHDIAVKSAVLDDNVFIHCMIGGEGPPLLLLHGYPQTHFMWHMIADDLASKFTVVAADLRGYGDSSKPRGSENHIEYSKKEMAADQVGLMQTIGFSEFFIVAHDRGARVAHRLAVDYPSTVKKMMLLDICPTLMMYETTDVKFAAGYWHWFFNIIPFPHPENIIMSNPQAYWDGLTSRATYSSVVHTPQAIDKYQSAFFNSETVHATCEDYRASASIDLDHDRADLINNHKISIPALRVLWGTKGMIAKYDDIVAEWRKVCHNDLVEVTGRSMECGHFIAEESSEELLQEIFEFLSVINDDGNDDRAGAIIS</sequence>
<feature type="domain" description="AB hydrolase-1" evidence="3">
    <location>
        <begin position="33"/>
        <end position="287"/>
    </location>
</feature>
<evidence type="ECO:0000259" key="3">
    <source>
        <dbReference type="Pfam" id="PF00561"/>
    </source>
</evidence>
<proteinExistence type="inferred from homology"/>
<reference evidence="5" key="2">
    <citation type="submission" date="2015-01" db="EMBL/GenBank/DDBJ databases">
        <title>Evolutionary Origins and Diversification of the Mycorrhizal Mutualists.</title>
        <authorList>
            <consortium name="DOE Joint Genome Institute"/>
            <consortium name="Mycorrhizal Genomics Consortium"/>
            <person name="Kohler A."/>
            <person name="Kuo A."/>
            <person name="Nagy L.G."/>
            <person name="Floudas D."/>
            <person name="Copeland A."/>
            <person name="Barry K.W."/>
            <person name="Cichocki N."/>
            <person name="Veneault-Fourrey C."/>
            <person name="LaButti K."/>
            <person name="Lindquist E.A."/>
            <person name="Lipzen A."/>
            <person name="Lundell T."/>
            <person name="Morin E."/>
            <person name="Murat C."/>
            <person name="Riley R."/>
            <person name="Ohm R."/>
            <person name="Sun H."/>
            <person name="Tunlid A."/>
            <person name="Henrissat B."/>
            <person name="Grigoriev I.V."/>
            <person name="Hibbett D.S."/>
            <person name="Martin F."/>
        </authorList>
    </citation>
    <scope>NUCLEOTIDE SEQUENCE [LARGE SCALE GENOMIC DNA]</scope>
    <source>
        <strain evidence="5">F 1598</strain>
    </source>
</reference>
<protein>
    <recommendedName>
        <fullName evidence="3">AB hydrolase-1 domain-containing protein</fullName>
    </recommendedName>
</protein>
<feature type="non-terminal residue" evidence="4">
    <location>
        <position position="1"/>
    </location>
</feature>
<dbReference type="Pfam" id="PF00561">
    <property type="entry name" value="Abhydrolase_1"/>
    <property type="match status" value="1"/>
</dbReference>
<evidence type="ECO:0000256" key="2">
    <source>
        <dbReference type="ARBA" id="ARBA00038334"/>
    </source>
</evidence>
<dbReference type="InParanoid" id="A0A0C3AVS9"/>
<keyword evidence="1" id="KW-0378">Hydrolase</keyword>
<gene>
    <name evidence="4" type="ORF">PILCRDRAFT_824806</name>
</gene>
<dbReference type="PANTHER" id="PTHR43329">
    <property type="entry name" value="EPOXIDE HYDROLASE"/>
    <property type="match status" value="1"/>
</dbReference>
<evidence type="ECO:0000256" key="1">
    <source>
        <dbReference type="ARBA" id="ARBA00022801"/>
    </source>
</evidence>
<dbReference type="OrthoDB" id="6431331at2759"/>